<evidence type="ECO:0000313" key="1">
    <source>
        <dbReference type="EMBL" id="KAH7849062.1"/>
    </source>
</evidence>
<reference evidence="1 2" key="1">
    <citation type="journal article" date="2021" name="Hortic Res">
        <title>High-quality reference genome and annotation aids understanding of berry development for evergreen blueberry (Vaccinium darrowii).</title>
        <authorList>
            <person name="Yu J."/>
            <person name="Hulse-Kemp A.M."/>
            <person name="Babiker E."/>
            <person name="Staton M."/>
        </authorList>
    </citation>
    <scope>NUCLEOTIDE SEQUENCE [LARGE SCALE GENOMIC DNA]</scope>
    <source>
        <strain evidence="2">cv. NJ 8807/NJ 8810</strain>
        <tissue evidence="1">Young leaf</tissue>
    </source>
</reference>
<sequence>MQSRGAALWPPLDFVSDDEFRRANCAVGGFIGVFDNVMVPFQALQAYGVSVDAVCPRKKAGDICRTAIQQLSGHQTYSESRGHNFTLNATFDNIDVSKYDGLLLPGGRAPEYLAVNESVTDLVKKFWESGKTIASICHGLLILAGAGYLKGRKCTAYRMVKPALVAAGALWVEPVTNSECVVDGNLITAVFYKGHPGYIQRIVKALGGTIKGSEKRILFLCGDYMEDYEIMVPFQSLQALGCHVDAVCPNKAAGDKCLTAVHDFEGDQTYTEKPGHYFMLTANFEGIDASSYDALVIPGGRAPEYLALDGSVIKLVKEFMEAEKPVASICHGQQILAAAGVLKGRKCTAYPAVKLHVVLAGAKWLEPDPIDSCFTDGNLVTGAAWPGHPQFISQLMELLGVRVSF</sequence>
<proteinExistence type="predicted"/>
<keyword evidence="2" id="KW-1185">Reference proteome</keyword>
<protein>
    <submittedName>
        <fullName evidence="1">Uncharacterized protein</fullName>
    </submittedName>
</protein>
<dbReference type="EMBL" id="CM037157">
    <property type="protein sequence ID" value="KAH7849062.1"/>
    <property type="molecule type" value="Genomic_DNA"/>
</dbReference>
<evidence type="ECO:0000313" key="2">
    <source>
        <dbReference type="Proteomes" id="UP000828048"/>
    </source>
</evidence>
<name>A0ACB7Y686_9ERIC</name>
<organism evidence="1 2">
    <name type="scientific">Vaccinium darrowii</name>
    <dbReference type="NCBI Taxonomy" id="229202"/>
    <lineage>
        <taxon>Eukaryota</taxon>
        <taxon>Viridiplantae</taxon>
        <taxon>Streptophyta</taxon>
        <taxon>Embryophyta</taxon>
        <taxon>Tracheophyta</taxon>
        <taxon>Spermatophyta</taxon>
        <taxon>Magnoliopsida</taxon>
        <taxon>eudicotyledons</taxon>
        <taxon>Gunneridae</taxon>
        <taxon>Pentapetalae</taxon>
        <taxon>asterids</taxon>
        <taxon>Ericales</taxon>
        <taxon>Ericaceae</taxon>
        <taxon>Vaccinioideae</taxon>
        <taxon>Vaccinieae</taxon>
        <taxon>Vaccinium</taxon>
    </lineage>
</organism>
<accession>A0ACB7Y686</accession>
<gene>
    <name evidence="1" type="ORF">Vadar_012415</name>
</gene>
<comment type="caution">
    <text evidence="1">The sequence shown here is derived from an EMBL/GenBank/DDBJ whole genome shotgun (WGS) entry which is preliminary data.</text>
</comment>
<dbReference type="Proteomes" id="UP000828048">
    <property type="component" value="Chromosome 7"/>
</dbReference>